<dbReference type="SUPFAM" id="SSF50494">
    <property type="entry name" value="Trypsin-like serine proteases"/>
    <property type="match status" value="1"/>
</dbReference>
<evidence type="ECO:0000313" key="3">
    <source>
        <dbReference type="Proteomes" id="UP000544331"/>
    </source>
</evidence>
<reference evidence="2 3" key="1">
    <citation type="submission" date="2020-05" db="EMBL/GenBank/DDBJ databases">
        <title>Identification and distribution of gene clusters putatively required for synthesis of sphingolipid metabolism inhibitors in phylogenetically diverse species of the filamentous fungus Fusarium.</title>
        <authorList>
            <person name="Kim H.-S."/>
            <person name="Busman M."/>
            <person name="Brown D.W."/>
            <person name="Divon H."/>
            <person name="Uhlig S."/>
            <person name="Proctor R.H."/>
        </authorList>
    </citation>
    <scope>NUCLEOTIDE SEQUENCE [LARGE SCALE GENOMIC DNA]</scope>
    <source>
        <strain evidence="2 3">NRRL 66235</strain>
    </source>
</reference>
<feature type="region of interest" description="Disordered" evidence="1">
    <location>
        <begin position="1"/>
        <end position="37"/>
    </location>
</feature>
<evidence type="ECO:0000313" key="2">
    <source>
        <dbReference type="EMBL" id="KAF5702036.1"/>
    </source>
</evidence>
<evidence type="ECO:0008006" key="4">
    <source>
        <dbReference type="Google" id="ProtNLM"/>
    </source>
</evidence>
<dbReference type="AlphaFoldDB" id="A0A8H5XYY0"/>
<name>A0A8H5XYY0_9HYPO</name>
<sequence>MNEFPPFSPPQDSGYGPSASRSRRTGQTSSEESGPLVPVVSTRYRVAYPDLRPCPLECLPGPDPEIFVNHGQDIREAANTILSEHGLIEGVNTFATLTDHGTVEQPRCFAETWMERTEGQPGTEEPTVTVVLPWTPDSKARWTSAVQAIAIRNKELLHGTKFEDTPPRIEFTAPEIVGPIYLGVVDDRPDLIQHWDHVKRVVNERLNTFDATRHYVTSIMLLRHGLSPNTAANPITVYISVDLRSDEKQWDPILTNIETSLNTMGWADVRVHLEHNSPCLLPFQLLDPKGKREDILDKISESNLVIDGEYHDSVNLGDDISASDYFDRDDGERFNSLCGTLGCYLEIKTTTNTQWTKVGLTNYHNARPGFQGWTINGNATIIGPPSSNSQLLHVDQNGWKPGMAGDPTLFESPSRVKHNFTVWDLKQRIQEAKRMVQGDPSEENKKDLAGLEGELQRKIDFFDQDKHLLGPLIAASGYGRRSTNNHRLDWALIEVPEHRQGSNCLPPKGEWTKYYHHRLYRPDPKTYGQPLKSQAKSMLPLANRASHKPRLDSNVWKLGTTSKLTAGKFSHFKNDVKLTEESHMPQTVSNEYCFVYTNRPKDPAFSGPGDSGAVVFDDKGCIVGLLFRGQVPNKAGAGGTGVTFVTPIEDVFSDIKKFTKGTKFEITDIRVAQ</sequence>
<proteinExistence type="predicted"/>
<gene>
    <name evidence="2" type="ORF">FMUND_13654</name>
</gene>
<dbReference type="OrthoDB" id="5424209at2759"/>
<comment type="caution">
    <text evidence="2">The sequence shown here is derived from an EMBL/GenBank/DDBJ whole genome shotgun (WGS) entry which is preliminary data.</text>
</comment>
<dbReference type="Proteomes" id="UP000544331">
    <property type="component" value="Unassembled WGS sequence"/>
</dbReference>
<protein>
    <recommendedName>
        <fullName evidence="4">Peptidase S7 domain-containing protein</fullName>
    </recommendedName>
</protein>
<keyword evidence="3" id="KW-1185">Reference proteome</keyword>
<dbReference type="EMBL" id="JAAOAN010000646">
    <property type="protein sequence ID" value="KAF5702036.1"/>
    <property type="molecule type" value="Genomic_DNA"/>
</dbReference>
<evidence type="ECO:0000256" key="1">
    <source>
        <dbReference type="SAM" id="MobiDB-lite"/>
    </source>
</evidence>
<dbReference type="InterPro" id="IPR009003">
    <property type="entry name" value="Peptidase_S1_PA"/>
</dbReference>
<accession>A0A8H5XYY0</accession>
<organism evidence="2 3">
    <name type="scientific">Fusarium mundagurra</name>
    <dbReference type="NCBI Taxonomy" id="1567541"/>
    <lineage>
        <taxon>Eukaryota</taxon>
        <taxon>Fungi</taxon>
        <taxon>Dikarya</taxon>
        <taxon>Ascomycota</taxon>
        <taxon>Pezizomycotina</taxon>
        <taxon>Sordariomycetes</taxon>
        <taxon>Hypocreomycetidae</taxon>
        <taxon>Hypocreales</taxon>
        <taxon>Nectriaceae</taxon>
        <taxon>Fusarium</taxon>
        <taxon>Fusarium fujikuroi species complex</taxon>
    </lineage>
</organism>